<dbReference type="SUPFAM" id="SSF52058">
    <property type="entry name" value="L domain-like"/>
    <property type="match status" value="1"/>
</dbReference>
<feature type="compositionally biased region" description="Gly residues" evidence="14">
    <location>
        <begin position="351"/>
        <end position="365"/>
    </location>
</feature>
<dbReference type="InterPro" id="IPR050333">
    <property type="entry name" value="SLRP"/>
</dbReference>
<evidence type="ECO:0000313" key="17">
    <source>
        <dbReference type="Proteomes" id="UP000694542"/>
    </source>
</evidence>
<dbReference type="PANTHER" id="PTHR45712:SF11">
    <property type="entry name" value="BIGLYCAN"/>
    <property type="match status" value="1"/>
</dbReference>
<evidence type="ECO:0000256" key="11">
    <source>
        <dbReference type="ARBA" id="ARBA00023180"/>
    </source>
</evidence>
<evidence type="ECO:0000256" key="14">
    <source>
        <dbReference type="SAM" id="MobiDB-lite"/>
    </source>
</evidence>
<evidence type="ECO:0000256" key="3">
    <source>
        <dbReference type="ARBA" id="ARBA00009811"/>
    </source>
</evidence>
<evidence type="ECO:0000256" key="1">
    <source>
        <dbReference type="ARBA" id="ARBA00002214"/>
    </source>
</evidence>
<dbReference type="InterPro" id="IPR000372">
    <property type="entry name" value="LRRNT"/>
</dbReference>
<comment type="function">
    <text evidence="1 13">May be involved in collagen fiber assembly.</text>
</comment>
<dbReference type="Proteomes" id="UP000694542">
    <property type="component" value="Chromosome X"/>
</dbReference>
<keyword evidence="10" id="KW-0654">Proteoglycan</keyword>
<evidence type="ECO:0000256" key="12">
    <source>
        <dbReference type="ARBA" id="ARBA00025976"/>
    </source>
</evidence>
<comment type="similarity">
    <text evidence="3 13">Belongs to the small leucine-rich proteoglycan (SLRP) family. SLRP class I subfamily.</text>
</comment>
<feature type="chain" id="PRO_5034445764" description="Biglycan" evidence="13">
    <location>
        <begin position="20"/>
        <end position="462"/>
    </location>
</feature>
<dbReference type="Pfam" id="PF13855">
    <property type="entry name" value="LRR_8"/>
    <property type="match status" value="3"/>
</dbReference>
<feature type="compositionally biased region" description="Low complexity" evidence="14">
    <location>
        <begin position="366"/>
        <end position="384"/>
    </location>
</feature>
<evidence type="ECO:0000259" key="15">
    <source>
        <dbReference type="SMART" id="SM00013"/>
    </source>
</evidence>
<dbReference type="AlphaFoldDB" id="A0A8C0SW99"/>
<keyword evidence="9" id="KW-0677">Repeat</keyword>
<reference evidence="16" key="1">
    <citation type="submission" date="2018-10" db="EMBL/GenBank/DDBJ databases">
        <title>De novo assembly of a Great Dane genome.</title>
        <authorList>
            <person name="Kidd J.M."/>
            <person name="Pendleton A.L."/>
            <person name="Shen F."/>
            <person name="Emery S."/>
        </authorList>
    </citation>
    <scope>NUCLEOTIDE SEQUENCE [LARGE SCALE GENOMIC DNA]</scope>
    <source>
        <strain evidence="16">Great Dane</strain>
    </source>
</reference>
<reference evidence="16" key="2">
    <citation type="submission" date="2025-08" db="UniProtKB">
        <authorList>
            <consortium name="Ensembl"/>
        </authorList>
    </citation>
    <scope>IDENTIFICATION</scope>
</reference>
<dbReference type="Ensembl" id="ENSCAFT00040031190.1">
    <property type="protein sequence ID" value="ENSCAFP00040027110.1"/>
    <property type="gene ID" value="ENSCAFG00040016907.1"/>
</dbReference>
<evidence type="ECO:0000256" key="8">
    <source>
        <dbReference type="ARBA" id="ARBA00022729"/>
    </source>
</evidence>
<organism evidence="16 17">
    <name type="scientific">Canis lupus familiaris</name>
    <name type="common">Dog</name>
    <name type="synonym">Canis familiaris</name>
    <dbReference type="NCBI Taxonomy" id="9615"/>
    <lineage>
        <taxon>Eukaryota</taxon>
        <taxon>Metazoa</taxon>
        <taxon>Chordata</taxon>
        <taxon>Craniata</taxon>
        <taxon>Vertebrata</taxon>
        <taxon>Euteleostomi</taxon>
        <taxon>Mammalia</taxon>
        <taxon>Eutheria</taxon>
        <taxon>Laurasiatheria</taxon>
        <taxon>Carnivora</taxon>
        <taxon>Caniformia</taxon>
        <taxon>Canidae</taxon>
        <taxon>Canis</taxon>
    </lineage>
</organism>
<sequence>MPTMWPLWLVASLLALSQALPFEQKGFWDFTLDDGLPMLNDEEASGAETTSGVPDLDALTPTYSAMCPFGCHCHLRVVQCSDLGLKAVPKEISPDTMLLDLQNNDISELRADDFKGLHHLYALVLVNNKISKIHEKAFSPLRKLQKLYISKNHLVEIPPNLPSSLVELRIHDNRIRKVPKGVFSGLRNMNCIEMGGNPLENSGFEPGAFDGLKLNYLRISEAKLTGIPKDLPETLNELHLDHNKIQAIELEDLLRYSKLYRLGLGHNQIRMIENGSLSFLPTLRELHLDNNKLSRVPSGLPDLKLLQVVYLHTNNITKIGSNCVAARADARAGERQCFYRNPLRFIVSTGSPGGRRGCGRAGGAFEGRAGPRPSGSSRAAAPAGRCGGRPGWGPAPPTSSPRAPARPRAAQSRAPGAARRGGPSPGAPPPGRPRRLPPWRPLLRAAGPREAGPLPSRGYLPP</sequence>
<dbReference type="PROSITE" id="PS51450">
    <property type="entry name" value="LRR"/>
    <property type="match status" value="2"/>
</dbReference>
<keyword evidence="6 13" id="KW-0272">Extracellular matrix</keyword>
<comment type="subcellular location">
    <subcellularLocation>
        <location evidence="2 13">Secreted</location>
        <location evidence="2 13">Extracellular space</location>
        <location evidence="2 13">Extracellular matrix</location>
    </subcellularLocation>
</comment>
<dbReference type="SMART" id="SM00013">
    <property type="entry name" value="LRRNT"/>
    <property type="match status" value="1"/>
</dbReference>
<feature type="signal peptide" evidence="13">
    <location>
        <begin position="1"/>
        <end position="19"/>
    </location>
</feature>
<evidence type="ECO:0000256" key="5">
    <source>
        <dbReference type="ARBA" id="ARBA00022525"/>
    </source>
</evidence>
<feature type="region of interest" description="Disordered" evidence="14">
    <location>
        <begin position="350"/>
        <end position="462"/>
    </location>
</feature>
<comment type="subunit">
    <text evidence="12">Homodimer. Forms a ternary complex with MFAP2 and ELN.</text>
</comment>
<keyword evidence="5" id="KW-0964">Secreted</keyword>
<dbReference type="Pfam" id="PF01462">
    <property type="entry name" value="LRRNT"/>
    <property type="match status" value="1"/>
</dbReference>
<evidence type="ECO:0000256" key="13">
    <source>
        <dbReference type="RuleBase" id="RU364096"/>
    </source>
</evidence>
<evidence type="ECO:0000313" key="16">
    <source>
        <dbReference type="Ensembl" id="ENSCAFP00040027110.1"/>
    </source>
</evidence>
<proteinExistence type="inferred from homology"/>
<dbReference type="InterPro" id="IPR032675">
    <property type="entry name" value="LRR_dom_sf"/>
</dbReference>
<dbReference type="InterPro" id="IPR003591">
    <property type="entry name" value="Leu-rich_rpt_typical-subtyp"/>
</dbReference>
<evidence type="ECO:0000256" key="10">
    <source>
        <dbReference type="ARBA" id="ARBA00022974"/>
    </source>
</evidence>
<evidence type="ECO:0000256" key="2">
    <source>
        <dbReference type="ARBA" id="ARBA00004498"/>
    </source>
</evidence>
<keyword evidence="11" id="KW-0325">Glycoprotein</keyword>
<evidence type="ECO:0000256" key="9">
    <source>
        <dbReference type="ARBA" id="ARBA00022737"/>
    </source>
</evidence>
<feature type="domain" description="LRRNT" evidence="15">
    <location>
        <begin position="66"/>
        <end position="98"/>
    </location>
</feature>
<keyword evidence="8 13" id="KW-0732">Signal</keyword>
<evidence type="ECO:0000256" key="7">
    <source>
        <dbReference type="ARBA" id="ARBA00022614"/>
    </source>
</evidence>
<dbReference type="PANTHER" id="PTHR45712">
    <property type="entry name" value="AGAP008170-PA"/>
    <property type="match status" value="1"/>
</dbReference>
<evidence type="ECO:0000256" key="6">
    <source>
        <dbReference type="ARBA" id="ARBA00022530"/>
    </source>
</evidence>
<evidence type="ECO:0000256" key="4">
    <source>
        <dbReference type="ARBA" id="ARBA00017012"/>
    </source>
</evidence>
<keyword evidence="7" id="KW-0433">Leucine-rich repeat</keyword>
<protein>
    <recommendedName>
        <fullName evidence="4 13">Biglycan</fullName>
    </recommendedName>
</protein>
<feature type="compositionally biased region" description="Low complexity" evidence="14">
    <location>
        <begin position="400"/>
        <end position="422"/>
    </location>
</feature>
<dbReference type="Gene3D" id="3.80.10.10">
    <property type="entry name" value="Ribonuclease Inhibitor"/>
    <property type="match status" value="1"/>
</dbReference>
<dbReference type="OrthoDB" id="1111193at2759"/>
<name>A0A8C0SW99_CANLF</name>
<dbReference type="InterPro" id="IPR001611">
    <property type="entry name" value="Leu-rich_rpt"/>
</dbReference>
<accession>A0A8C0SW99</accession>
<gene>
    <name evidence="16" type="primary">BGN</name>
</gene>
<dbReference type="SMART" id="SM00369">
    <property type="entry name" value="LRR_TYP"/>
    <property type="match status" value="8"/>
</dbReference>